<dbReference type="Proteomes" id="UP001459714">
    <property type="component" value="Unassembled WGS sequence"/>
</dbReference>
<sequence length="200" mass="23751">MSYTETNDRFDSTNDEKLREVVVGELKPHNVQITLLDYDPKWPELFEREAKRIYSILGDKVLQLEHVGSTSVPGLCAKPIIDMLLVVKDSTDESAYVPDLENSRYVLRIRETNWYEHRLFKGPDTDINLHVFSRGCPEIERMLRFRDWLKNNRDDRDKYARVKRDLAKQQWKYVQDYADAKSAIVQEIMERANTFYENKE</sequence>
<dbReference type="RefSeq" id="WP_034768022.1">
    <property type="nucleotide sequence ID" value="NZ_JBBYAK010000001.1"/>
</dbReference>
<accession>A0ABU9JUQ8</accession>
<comment type="caution">
    <text evidence="1">The sequence shown here is derived from an EMBL/GenBank/DDBJ whole genome shotgun (WGS) entry which is preliminary data.</text>
</comment>
<organism evidence="1 2">
    <name type="scientific">Caldifermentibacillus hisashii</name>
    <dbReference type="NCBI Taxonomy" id="996558"/>
    <lineage>
        <taxon>Bacteria</taxon>
        <taxon>Bacillati</taxon>
        <taxon>Bacillota</taxon>
        <taxon>Bacilli</taxon>
        <taxon>Bacillales</taxon>
        <taxon>Bacillaceae</taxon>
        <taxon>Caldifermentibacillus</taxon>
    </lineage>
</organism>
<dbReference type="PANTHER" id="PTHR34822">
    <property type="entry name" value="GRPB DOMAIN PROTEIN (AFU_ORTHOLOGUE AFUA_1G01530)"/>
    <property type="match status" value="1"/>
</dbReference>
<proteinExistence type="predicted"/>
<dbReference type="EMBL" id="JBBYAK010000001">
    <property type="protein sequence ID" value="MEL3956253.1"/>
    <property type="molecule type" value="Genomic_DNA"/>
</dbReference>
<evidence type="ECO:0000313" key="1">
    <source>
        <dbReference type="EMBL" id="MEL3956253.1"/>
    </source>
</evidence>
<gene>
    <name evidence="1" type="ORF">NST17_03370</name>
</gene>
<evidence type="ECO:0000313" key="2">
    <source>
        <dbReference type="Proteomes" id="UP001459714"/>
    </source>
</evidence>
<name>A0ABU9JUQ8_9BACI</name>
<keyword evidence="2" id="KW-1185">Reference proteome</keyword>
<dbReference type="PANTHER" id="PTHR34822:SF1">
    <property type="entry name" value="GRPB FAMILY PROTEIN"/>
    <property type="match status" value="1"/>
</dbReference>
<reference evidence="1 2" key="1">
    <citation type="submission" date="2024-03" db="EMBL/GenBank/DDBJ databases">
        <title>Bacilli Hybrid Assemblies.</title>
        <authorList>
            <person name="Kovac J."/>
        </authorList>
    </citation>
    <scope>NUCLEOTIDE SEQUENCE [LARGE SCALE GENOMIC DNA]</scope>
    <source>
        <strain evidence="1 2">FSL M8-0022</strain>
    </source>
</reference>
<dbReference type="Pfam" id="PF04229">
    <property type="entry name" value="GrpB"/>
    <property type="match status" value="1"/>
</dbReference>
<protein>
    <submittedName>
        <fullName evidence="1">GrpB family protein</fullName>
    </submittedName>
</protein>
<dbReference type="InterPro" id="IPR043519">
    <property type="entry name" value="NT_sf"/>
</dbReference>
<dbReference type="InterPro" id="IPR007344">
    <property type="entry name" value="GrpB/CoaE"/>
</dbReference>
<dbReference type="SUPFAM" id="SSF81301">
    <property type="entry name" value="Nucleotidyltransferase"/>
    <property type="match status" value="1"/>
</dbReference>
<dbReference type="Gene3D" id="3.30.460.10">
    <property type="entry name" value="Beta Polymerase, domain 2"/>
    <property type="match status" value="1"/>
</dbReference>